<proteinExistence type="predicted"/>
<gene>
    <name evidence="1" type="ORF">NDI38_02490</name>
</gene>
<reference evidence="1 2" key="1">
    <citation type="submission" date="2022-04" db="EMBL/GenBank/DDBJ databases">
        <title>Positive selection, recombination, and allopatry shape intraspecific diversity of widespread and dominant cyanobacteria.</title>
        <authorList>
            <person name="Wei J."/>
            <person name="Shu W."/>
            <person name="Hu C."/>
        </authorList>
    </citation>
    <scope>NUCLEOTIDE SEQUENCE [LARGE SCALE GENOMIC DNA]</scope>
    <source>
        <strain evidence="1 2">AS-A4</strain>
    </source>
</reference>
<dbReference type="Proteomes" id="UP001476950">
    <property type="component" value="Unassembled WGS sequence"/>
</dbReference>
<dbReference type="EMBL" id="JAMPLM010000002">
    <property type="protein sequence ID" value="MEP1057287.1"/>
    <property type="molecule type" value="Genomic_DNA"/>
</dbReference>
<accession>A0ABV0KDY3</accession>
<comment type="caution">
    <text evidence="1">The sequence shown here is derived from an EMBL/GenBank/DDBJ whole genome shotgun (WGS) entry which is preliminary data.</text>
</comment>
<organism evidence="1 2">
    <name type="scientific">Stenomitos frigidus AS-A4</name>
    <dbReference type="NCBI Taxonomy" id="2933935"/>
    <lineage>
        <taxon>Bacteria</taxon>
        <taxon>Bacillati</taxon>
        <taxon>Cyanobacteriota</taxon>
        <taxon>Cyanophyceae</taxon>
        <taxon>Leptolyngbyales</taxon>
        <taxon>Leptolyngbyaceae</taxon>
        <taxon>Stenomitos</taxon>
    </lineage>
</organism>
<evidence type="ECO:0000313" key="1">
    <source>
        <dbReference type="EMBL" id="MEP1057287.1"/>
    </source>
</evidence>
<protein>
    <submittedName>
        <fullName evidence="1">Uncharacterized protein</fullName>
    </submittedName>
</protein>
<sequence>MSVNPGWFLLLVLAEDAQVAESVFEKAVQQSRIYEKAKEFLQNRALEPDLNPNDWSDLCLAYDLFYPDGFTQILDDIVADRSSIMPGDELEEATLALKITDRESATMILWVGLGYEQASRLPGYFGNMFVPPKDVADVLQTVEQILGELNSAEFDKRAGTVHALGYYKNFPQTLLSLLLSSLRTALHEGNGLLALNYPHIGDLL</sequence>
<name>A0ABV0KDY3_9CYAN</name>
<keyword evidence="2" id="KW-1185">Reference proteome</keyword>
<evidence type="ECO:0000313" key="2">
    <source>
        <dbReference type="Proteomes" id="UP001476950"/>
    </source>
</evidence>
<dbReference type="RefSeq" id="WP_190450262.1">
    <property type="nucleotide sequence ID" value="NZ_JAMPLM010000002.1"/>
</dbReference>